<dbReference type="InterPro" id="IPR011992">
    <property type="entry name" value="EF-hand-dom_pair"/>
</dbReference>
<feature type="region of interest" description="Disordered" evidence="4">
    <location>
        <begin position="192"/>
        <end position="272"/>
    </location>
</feature>
<dbReference type="InterPro" id="IPR018247">
    <property type="entry name" value="EF_Hand_1_Ca_BS"/>
</dbReference>
<dbReference type="Pfam" id="PF13499">
    <property type="entry name" value="EF-hand_7"/>
    <property type="match status" value="2"/>
</dbReference>
<proteinExistence type="predicted"/>
<dbReference type="SUPFAM" id="SSF47473">
    <property type="entry name" value="EF-hand"/>
    <property type="match status" value="1"/>
</dbReference>
<keyword evidence="2" id="KW-0677">Repeat</keyword>
<dbReference type="PROSITE" id="PS00018">
    <property type="entry name" value="EF_HAND_1"/>
    <property type="match status" value="3"/>
</dbReference>
<dbReference type="Proteomes" id="UP001642484">
    <property type="component" value="Unassembled WGS sequence"/>
</dbReference>
<accession>A0ABP0H690</accession>
<feature type="compositionally biased region" description="Basic and acidic residues" evidence="4">
    <location>
        <begin position="155"/>
        <end position="165"/>
    </location>
</feature>
<gene>
    <name evidence="6" type="ORF">CCMP2556_LOCUS192</name>
</gene>
<dbReference type="PANTHER" id="PTHR45942">
    <property type="entry name" value="PROTEIN PHOSPATASE 3 REGULATORY SUBUNIT B ALPHA ISOFORM TYPE 1"/>
    <property type="match status" value="1"/>
</dbReference>
<evidence type="ECO:0000256" key="4">
    <source>
        <dbReference type="SAM" id="MobiDB-lite"/>
    </source>
</evidence>
<dbReference type="EMBL" id="CAXAMN010000002">
    <property type="protein sequence ID" value="CAK8985597.1"/>
    <property type="molecule type" value="Genomic_DNA"/>
</dbReference>
<keyword evidence="1" id="KW-0479">Metal-binding</keyword>
<feature type="compositionally biased region" description="Polar residues" evidence="4">
    <location>
        <begin position="327"/>
        <end position="345"/>
    </location>
</feature>
<name>A0ABP0H690_9DINO</name>
<dbReference type="Gene3D" id="1.10.238.10">
    <property type="entry name" value="EF-hand"/>
    <property type="match status" value="2"/>
</dbReference>
<comment type="caution">
    <text evidence="6">The sequence shown here is derived from an EMBL/GenBank/DDBJ whole genome shotgun (WGS) entry which is preliminary data.</text>
</comment>
<sequence length="605" mass="67848">MADSELSAHCEAAGLELAVRAWWRGAGPGCGPKEAAWLRKTASGGVNGGAHMRLLRSGIPERVLQSGVQLGQVLAKDKGVTKNWQDVVAKMQFSEPQRPHDIAPQSARCATSKRRFQQKLMEEVKDHFDIRMPSIPGAIQLIPRRKMPSPNTPSSREDGEAEKLPPAKTGSDGPAGPGSIASKVRAWQEGQSLYRQDSKGQPKLPLFQEAKEADGARTGKVRPKLDPEVIQSRKDFSHFSRQRSIGDSERSTSKGKENSPSSPTSLKRNFAEIFQTTAGKIVERENHWNSLAPAPARGDLSPASPAASWNAWDFHKRDKTGGVEPCSPTSPRPTGTPKRQGTSSSKFDEWAKRKEEQRFEEAKEEEGSRKQKDMDPNSGDKERTSLLNDKAVAMGLVSKKAVTDLNSIRRIYMDFDADGSGLIEPPEFMPLLSKLLRRKPEELDKREVWAVWDQVDSDGSGTIDFDEFQRWYAELMGIDILDYGEKFIPEEISGDQIMVRNVAKNLNRSILEVEKLYDEFKKLDTDNSNTLEMNEFRILIQKEFAPKGPEVPEHVFKMFWKDFDKDGRGSVTFVDFCTWYLKFMKGDSSPMEQYFAYMSATPGAR</sequence>
<feature type="compositionally biased region" description="Basic and acidic residues" evidence="4">
    <location>
        <begin position="209"/>
        <end position="257"/>
    </location>
</feature>
<feature type="domain" description="EF-hand" evidence="5">
    <location>
        <begin position="403"/>
        <end position="438"/>
    </location>
</feature>
<organism evidence="6 7">
    <name type="scientific">Durusdinium trenchii</name>
    <dbReference type="NCBI Taxonomy" id="1381693"/>
    <lineage>
        <taxon>Eukaryota</taxon>
        <taxon>Sar</taxon>
        <taxon>Alveolata</taxon>
        <taxon>Dinophyceae</taxon>
        <taxon>Suessiales</taxon>
        <taxon>Symbiodiniaceae</taxon>
        <taxon>Durusdinium</taxon>
    </lineage>
</organism>
<evidence type="ECO:0000256" key="2">
    <source>
        <dbReference type="ARBA" id="ARBA00022737"/>
    </source>
</evidence>
<evidence type="ECO:0000259" key="5">
    <source>
        <dbReference type="PROSITE" id="PS50222"/>
    </source>
</evidence>
<dbReference type="CDD" id="cd00051">
    <property type="entry name" value="EFh"/>
    <property type="match status" value="1"/>
</dbReference>
<dbReference type="SMART" id="SM00054">
    <property type="entry name" value="EFh"/>
    <property type="match status" value="4"/>
</dbReference>
<dbReference type="PROSITE" id="PS50222">
    <property type="entry name" value="EF_HAND_2"/>
    <property type="match status" value="4"/>
</dbReference>
<feature type="region of interest" description="Disordered" evidence="4">
    <location>
        <begin position="138"/>
        <end position="180"/>
    </location>
</feature>
<evidence type="ECO:0000256" key="1">
    <source>
        <dbReference type="ARBA" id="ARBA00022723"/>
    </source>
</evidence>
<feature type="domain" description="EF-hand" evidence="5">
    <location>
        <begin position="551"/>
        <end position="586"/>
    </location>
</feature>
<feature type="domain" description="EF-hand" evidence="5">
    <location>
        <begin position="511"/>
        <end position="546"/>
    </location>
</feature>
<evidence type="ECO:0000313" key="7">
    <source>
        <dbReference type="Proteomes" id="UP001642484"/>
    </source>
</evidence>
<feature type="compositionally biased region" description="Polar residues" evidence="4">
    <location>
        <begin position="258"/>
        <end position="267"/>
    </location>
</feature>
<evidence type="ECO:0000313" key="6">
    <source>
        <dbReference type="EMBL" id="CAK8985597.1"/>
    </source>
</evidence>
<reference evidence="6 7" key="1">
    <citation type="submission" date="2024-02" db="EMBL/GenBank/DDBJ databases">
        <authorList>
            <person name="Chen Y."/>
            <person name="Shah S."/>
            <person name="Dougan E. K."/>
            <person name="Thang M."/>
            <person name="Chan C."/>
        </authorList>
    </citation>
    <scope>NUCLEOTIDE SEQUENCE [LARGE SCALE GENOMIC DNA]</scope>
</reference>
<feature type="domain" description="EF-hand" evidence="5">
    <location>
        <begin position="443"/>
        <end position="478"/>
    </location>
</feature>
<feature type="compositionally biased region" description="Basic and acidic residues" evidence="4">
    <location>
        <begin position="346"/>
        <end position="384"/>
    </location>
</feature>
<keyword evidence="3" id="KW-0106">Calcium</keyword>
<dbReference type="InterPro" id="IPR002048">
    <property type="entry name" value="EF_hand_dom"/>
</dbReference>
<evidence type="ECO:0000256" key="3">
    <source>
        <dbReference type="ARBA" id="ARBA00022837"/>
    </source>
</evidence>
<feature type="region of interest" description="Disordered" evidence="4">
    <location>
        <begin position="285"/>
        <end position="385"/>
    </location>
</feature>
<protein>
    <recommendedName>
        <fullName evidence="5">EF-hand domain-containing protein</fullName>
    </recommendedName>
</protein>
<keyword evidence="7" id="KW-1185">Reference proteome</keyword>